<evidence type="ECO:0000256" key="2">
    <source>
        <dbReference type="SAM" id="Phobius"/>
    </source>
</evidence>
<feature type="region of interest" description="Disordered" evidence="1">
    <location>
        <begin position="112"/>
        <end position="131"/>
    </location>
</feature>
<reference evidence="3" key="2">
    <citation type="journal article" date="2023" name="BMC Genomics">
        <title>Pest status, molecular evolution, and epigenetic factors derived from the genome assembly of Frankliniella fusca, a thysanopteran phytovirus vector.</title>
        <authorList>
            <person name="Catto M.A."/>
            <person name="Labadie P.E."/>
            <person name="Jacobson A.L."/>
            <person name="Kennedy G.G."/>
            <person name="Srinivasan R."/>
            <person name="Hunt B.G."/>
        </authorList>
    </citation>
    <scope>NUCLEOTIDE SEQUENCE</scope>
    <source>
        <strain evidence="3">PL_HMW_Pooled</strain>
    </source>
</reference>
<evidence type="ECO:0000313" key="3">
    <source>
        <dbReference type="EMBL" id="KAK3913887.1"/>
    </source>
</evidence>
<proteinExistence type="predicted"/>
<feature type="compositionally biased region" description="Low complexity" evidence="1">
    <location>
        <begin position="25"/>
        <end position="37"/>
    </location>
</feature>
<dbReference type="AlphaFoldDB" id="A0AAE1H332"/>
<dbReference type="EMBL" id="JAHWGI010000341">
    <property type="protein sequence ID" value="KAK3913887.1"/>
    <property type="molecule type" value="Genomic_DNA"/>
</dbReference>
<sequence length="189" mass="20333">MCWRQGQGRQGRCGMESFRGIYRPAARAAPAPAPARRSSGGHRGYTALKSEPDMSADQGGDERFPGDGIAVASPVDEEDKERDAAEPMDNAAFERDAHGEAAQRGMTTVELGELGSRPNGRTPAPTASVEPRCRTDLCRARAPQILGKSPTVTPNPWHRYKTVLLVATIAGLVIWAVVYGLFASKWQGS</sequence>
<dbReference type="Proteomes" id="UP001219518">
    <property type="component" value="Unassembled WGS sequence"/>
</dbReference>
<reference evidence="3" key="1">
    <citation type="submission" date="2021-07" db="EMBL/GenBank/DDBJ databases">
        <authorList>
            <person name="Catto M.A."/>
            <person name="Jacobson A."/>
            <person name="Kennedy G."/>
            <person name="Labadie P."/>
            <person name="Hunt B.G."/>
            <person name="Srinivasan R."/>
        </authorList>
    </citation>
    <scope>NUCLEOTIDE SEQUENCE</scope>
    <source>
        <strain evidence="3">PL_HMW_Pooled</strain>
        <tissue evidence="3">Head</tissue>
    </source>
</reference>
<protein>
    <submittedName>
        <fullName evidence="3">Protein FAM160A1</fullName>
    </submittedName>
</protein>
<keyword evidence="2" id="KW-0472">Membrane</keyword>
<organism evidence="3 4">
    <name type="scientific">Frankliniella fusca</name>
    <dbReference type="NCBI Taxonomy" id="407009"/>
    <lineage>
        <taxon>Eukaryota</taxon>
        <taxon>Metazoa</taxon>
        <taxon>Ecdysozoa</taxon>
        <taxon>Arthropoda</taxon>
        <taxon>Hexapoda</taxon>
        <taxon>Insecta</taxon>
        <taxon>Pterygota</taxon>
        <taxon>Neoptera</taxon>
        <taxon>Paraneoptera</taxon>
        <taxon>Thysanoptera</taxon>
        <taxon>Terebrantia</taxon>
        <taxon>Thripoidea</taxon>
        <taxon>Thripidae</taxon>
        <taxon>Frankliniella</taxon>
    </lineage>
</organism>
<feature type="transmembrane region" description="Helical" evidence="2">
    <location>
        <begin position="163"/>
        <end position="182"/>
    </location>
</feature>
<evidence type="ECO:0000313" key="4">
    <source>
        <dbReference type="Proteomes" id="UP001219518"/>
    </source>
</evidence>
<feature type="region of interest" description="Disordered" evidence="1">
    <location>
        <begin position="25"/>
        <end position="87"/>
    </location>
</feature>
<evidence type="ECO:0000256" key="1">
    <source>
        <dbReference type="SAM" id="MobiDB-lite"/>
    </source>
</evidence>
<accession>A0AAE1H332</accession>
<comment type="caution">
    <text evidence="3">The sequence shown here is derived from an EMBL/GenBank/DDBJ whole genome shotgun (WGS) entry which is preliminary data.</text>
</comment>
<name>A0AAE1H332_9NEOP</name>
<gene>
    <name evidence="3" type="ORF">KUF71_023305</name>
</gene>
<keyword evidence="2" id="KW-0812">Transmembrane</keyword>
<keyword evidence="4" id="KW-1185">Reference proteome</keyword>
<keyword evidence="2" id="KW-1133">Transmembrane helix</keyword>